<proteinExistence type="predicted"/>
<feature type="domain" description="Importin N-terminal" evidence="9">
    <location>
        <begin position="24"/>
        <end position="91"/>
    </location>
</feature>
<evidence type="ECO:0000313" key="11">
    <source>
        <dbReference type="RefSeq" id="XP_065676702.1"/>
    </source>
</evidence>
<reference evidence="11" key="1">
    <citation type="submission" date="2025-08" db="UniProtKB">
        <authorList>
            <consortium name="RefSeq"/>
        </authorList>
    </citation>
    <scope>IDENTIFICATION</scope>
</reference>
<evidence type="ECO:0000256" key="5">
    <source>
        <dbReference type="ARBA" id="ARBA00022737"/>
    </source>
</evidence>
<dbReference type="InterPro" id="IPR058584">
    <property type="entry name" value="IMB1_TNPO1-like_TPR"/>
</dbReference>
<dbReference type="SMART" id="SM00913">
    <property type="entry name" value="IBN_N"/>
    <property type="match status" value="1"/>
</dbReference>
<keyword evidence="4" id="KW-0963">Cytoplasm</keyword>
<protein>
    <submittedName>
        <fullName evidence="11">Importin-4 isoform X2</fullName>
    </submittedName>
</protein>
<accession>A0ABM4DQ33</accession>
<comment type="subcellular location">
    <subcellularLocation>
        <location evidence="2">Cytoplasm</location>
    </subcellularLocation>
    <subcellularLocation>
        <location evidence="1">Nucleus</location>
    </subcellularLocation>
</comment>
<dbReference type="PROSITE" id="PS50077">
    <property type="entry name" value="HEAT_REPEAT"/>
    <property type="match status" value="1"/>
</dbReference>
<evidence type="ECO:0000256" key="8">
    <source>
        <dbReference type="PROSITE-ProRule" id="PRU00103"/>
    </source>
</evidence>
<organism evidence="10 11">
    <name type="scientific">Hydra vulgaris</name>
    <name type="common">Hydra</name>
    <name type="synonym">Hydra attenuata</name>
    <dbReference type="NCBI Taxonomy" id="6087"/>
    <lineage>
        <taxon>Eukaryota</taxon>
        <taxon>Metazoa</taxon>
        <taxon>Cnidaria</taxon>
        <taxon>Hydrozoa</taxon>
        <taxon>Hydroidolina</taxon>
        <taxon>Anthoathecata</taxon>
        <taxon>Aplanulata</taxon>
        <taxon>Hydridae</taxon>
        <taxon>Hydra</taxon>
    </lineage>
</organism>
<sequence>MASVELEKILRKLLVPDNHIIQQATIELKTAFIKTDVVLPALVELLQNCTEPTIRQYCSILLRRRIVKQWNSVNTETKNSLKSLLLTCVTRETVPFVLGSICQVAGSIARHDFANNAWPELLQFISQCIQSSKANEREVGFTLLYSVCESASEQLKPWYKELFPVFQIGLSDCESKNNLFYAIRCICPLIQYFGSDEEVLLKPMLGEIMNAIKTLLKEDEDKANEALDFFDELVQIEVGIIVPYVKLLVEFCMQIISCNEFEEGLRVKALYLICWACRRKSKIILKEKLLKPLITQLLSLMSMPDDEEDASEDDMAEINSLQSVASQALDLLALHSPPAQLIPILMESLSSLFTSANHFERKAAYIALGELAEGCADFIRTRHLKNAVETAMKGLSDQSVIVRNAALFALGQYAEHVQPDVSKLHENVIPMLLIFLQTLVNDPQPNINHKGTITKLFYALEKFTEGLDKEVVFIYTDKLMESFLYLLKNSKDAHTSELAISAIGALATSAGEHLSNYFSVIMEHLKVYLQQPLTLENMDIIAQTVDTLGALARNIKSDIFYPVANDCVQFGIKVIEDCEDPDLKRCTYGLFSAVSFVLKDKMEFYLPSIIQAMILSLSSTDGIVATDTSNDPLFLIEDETGEEDIEDDEEEENTTGYTVENAYMDEKEDTINSLAELAENVGKPIMSYMEEVFKEIFLLVDYPHENVRKASVTGCCRLTSVIYKHLKENQVSDLSTVNMYIARSFPTALNVINKDDDRSVVIAVVEVLNDLIKDLKGDLFIEQQYADDLANSILNLLKGKTHCQQFLDDEEPSHASLDEDDSLAELDHILVEQAGDLLPSFAQAIGGENFQKYFNIILPEIMKKSKKNSTVAEKSFAAGTIAEIIQAMGVSIGIYVQPLTPWLVQFLQDSDEEVRSNAAFGLGVLCEHGGDAAKIFYVNILQSLFNLLNQQKQPSLVQDNVCGAVSRMVMASKESLPLQQVLSVLIDCLPIKEDERENETVMKCLSNLYVTDSCILFPYLQKLIPIFIESHGNENSGIELATREKLKIAIEDIQRKFPLEFNQIISTLAQK</sequence>
<dbReference type="PANTHER" id="PTHR10527">
    <property type="entry name" value="IMPORTIN BETA"/>
    <property type="match status" value="1"/>
</dbReference>
<dbReference type="PROSITE" id="PS50166">
    <property type="entry name" value="IMPORTIN_B_NT"/>
    <property type="match status" value="1"/>
</dbReference>
<dbReference type="Proteomes" id="UP001652625">
    <property type="component" value="Chromosome 15"/>
</dbReference>
<dbReference type="InterPro" id="IPR011989">
    <property type="entry name" value="ARM-like"/>
</dbReference>
<evidence type="ECO:0000256" key="4">
    <source>
        <dbReference type="ARBA" id="ARBA00022490"/>
    </source>
</evidence>
<keyword evidence="6" id="KW-0653">Protein transport</keyword>
<dbReference type="InterPro" id="IPR021133">
    <property type="entry name" value="HEAT_type_2"/>
</dbReference>
<dbReference type="InterPro" id="IPR001494">
    <property type="entry name" value="Importin-beta_N"/>
</dbReference>
<dbReference type="InterPro" id="IPR057672">
    <property type="entry name" value="TPR_IPO4/5"/>
</dbReference>
<name>A0ABM4DQ33_HYDVU</name>
<evidence type="ECO:0000256" key="7">
    <source>
        <dbReference type="ARBA" id="ARBA00023242"/>
    </source>
</evidence>
<evidence type="ECO:0000256" key="6">
    <source>
        <dbReference type="ARBA" id="ARBA00022927"/>
    </source>
</evidence>
<keyword evidence="10" id="KW-1185">Reference proteome</keyword>
<keyword evidence="5" id="KW-0677">Repeat</keyword>
<keyword evidence="3" id="KW-0813">Transport</keyword>
<dbReference type="Pfam" id="PF25780">
    <property type="entry name" value="TPR_IPO5"/>
    <property type="match status" value="1"/>
</dbReference>
<dbReference type="Pfam" id="PF03810">
    <property type="entry name" value="IBN_N"/>
    <property type="match status" value="1"/>
</dbReference>
<dbReference type="SUPFAM" id="SSF48371">
    <property type="entry name" value="ARM repeat"/>
    <property type="match status" value="2"/>
</dbReference>
<dbReference type="Pfam" id="PF25574">
    <property type="entry name" value="TPR_IMB1"/>
    <property type="match status" value="2"/>
</dbReference>
<dbReference type="InterPro" id="IPR040122">
    <property type="entry name" value="Importin_beta"/>
</dbReference>
<dbReference type="RefSeq" id="XP_065676702.1">
    <property type="nucleotide sequence ID" value="XM_065820630.1"/>
</dbReference>
<dbReference type="GeneID" id="100201488"/>
<feature type="repeat" description="HEAT" evidence="8">
    <location>
        <begin position="899"/>
        <end position="933"/>
    </location>
</feature>
<evidence type="ECO:0000256" key="2">
    <source>
        <dbReference type="ARBA" id="ARBA00004496"/>
    </source>
</evidence>
<evidence type="ECO:0000313" key="10">
    <source>
        <dbReference type="Proteomes" id="UP001652625"/>
    </source>
</evidence>
<dbReference type="InterPro" id="IPR016024">
    <property type="entry name" value="ARM-type_fold"/>
</dbReference>
<dbReference type="Gene3D" id="1.25.10.10">
    <property type="entry name" value="Leucine-rich Repeat Variant"/>
    <property type="match status" value="1"/>
</dbReference>
<gene>
    <name evidence="11" type="primary">LOC100201488</name>
</gene>
<evidence type="ECO:0000256" key="1">
    <source>
        <dbReference type="ARBA" id="ARBA00004123"/>
    </source>
</evidence>
<evidence type="ECO:0000256" key="3">
    <source>
        <dbReference type="ARBA" id="ARBA00022448"/>
    </source>
</evidence>
<keyword evidence="7" id="KW-0539">Nucleus</keyword>
<evidence type="ECO:0000259" key="9">
    <source>
        <dbReference type="PROSITE" id="PS50166"/>
    </source>
</evidence>